<reference evidence="2" key="2">
    <citation type="journal article" date="2013" name="PLoS Genet.">
        <title>Comparative genome structure, secondary metabolite, and effector coding capacity across Cochliobolus pathogens.</title>
        <authorList>
            <person name="Condon B.J."/>
            <person name="Leng Y."/>
            <person name="Wu D."/>
            <person name="Bushley K.E."/>
            <person name="Ohm R.A."/>
            <person name="Otillar R."/>
            <person name="Martin J."/>
            <person name="Schackwitz W."/>
            <person name="Grimwood J."/>
            <person name="MohdZainudin N."/>
            <person name="Xue C."/>
            <person name="Wang R."/>
            <person name="Manning V.A."/>
            <person name="Dhillon B."/>
            <person name="Tu Z.J."/>
            <person name="Steffenson B.J."/>
            <person name="Salamov A."/>
            <person name="Sun H."/>
            <person name="Lowry S."/>
            <person name="LaButti K."/>
            <person name="Han J."/>
            <person name="Copeland A."/>
            <person name="Lindquist E."/>
            <person name="Barry K."/>
            <person name="Schmutz J."/>
            <person name="Baker S.E."/>
            <person name="Ciuffetti L.M."/>
            <person name="Grigoriev I.V."/>
            <person name="Zhong S."/>
            <person name="Turgeon B.G."/>
        </authorList>
    </citation>
    <scope>NUCLEOTIDE SEQUENCE [LARGE SCALE GENOMIC DNA]</scope>
    <source>
        <strain evidence="2">ND90Pr / ATCC 201652</strain>
    </source>
</reference>
<sequence length="101" mass="11061">MVAEKALVGTSTVATWRSGVQSTFSLSITIHILCPRFKPSQRYSRYMAFPFGDLGGNGFLKLTLYITVTDASTCARLCKSKKGISGCRTIYPRSAARGRTM</sequence>
<dbReference type="GeneID" id="19135023"/>
<dbReference type="RefSeq" id="XP_007703725.1">
    <property type="nucleotide sequence ID" value="XM_007705535.1"/>
</dbReference>
<organism evidence="1 2">
    <name type="scientific">Cochliobolus sativus (strain ND90Pr / ATCC 201652)</name>
    <name type="common">Common root rot and spot blotch fungus</name>
    <name type="synonym">Bipolaris sorokiniana</name>
    <dbReference type="NCBI Taxonomy" id="665912"/>
    <lineage>
        <taxon>Eukaryota</taxon>
        <taxon>Fungi</taxon>
        <taxon>Dikarya</taxon>
        <taxon>Ascomycota</taxon>
        <taxon>Pezizomycotina</taxon>
        <taxon>Dothideomycetes</taxon>
        <taxon>Pleosporomycetidae</taxon>
        <taxon>Pleosporales</taxon>
        <taxon>Pleosporineae</taxon>
        <taxon>Pleosporaceae</taxon>
        <taxon>Bipolaris</taxon>
    </lineage>
</organism>
<protein>
    <submittedName>
        <fullName evidence="1">Uncharacterized protein</fullName>
    </submittedName>
</protein>
<dbReference type="Proteomes" id="UP000016934">
    <property type="component" value="Unassembled WGS sequence"/>
</dbReference>
<evidence type="ECO:0000313" key="1">
    <source>
        <dbReference type="EMBL" id="EMD60346.1"/>
    </source>
</evidence>
<keyword evidence="2" id="KW-1185">Reference proteome</keyword>
<dbReference type="KEGG" id="bsc:COCSADRAFT_241827"/>
<dbReference type="EMBL" id="KB445650">
    <property type="protein sequence ID" value="EMD60346.1"/>
    <property type="molecule type" value="Genomic_DNA"/>
</dbReference>
<accession>M2STC7</accession>
<dbReference type="OrthoDB" id="3690239at2759"/>
<dbReference type="HOGENOM" id="CLU_2291467_0_0_1"/>
<name>M2STC7_COCSN</name>
<reference evidence="1 2" key="1">
    <citation type="journal article" date="2012" name="PLoS Pathog.">
        <title>Diverse lifestyles and strategies of plant pathogenesis encoded in the genomes of eighteen Dothideomycetes fungi.</title>
        <authorList>
            <person name="Ohm R.A."/>
            <person name="Feau N."/>
            <person name="Henrissat B."/>
            <person name="Schoch C.L."/>
            <person name="Horwitz B.A."/>
            <person name="Barry K.W."/>
            <person name="Condon B.J."/>
            <person name="Copeland A.C."/>
            <person name="Dhillon B."/>
            <person name="Glaser F."/>
            <person name="Hesse C.N."/>
            <person name="Kosti I."/>
            <person name="LaButti K."/>
            <person name="Lindquist E.A."/>
            <person name="Lucas S."/>
            <person name="Salamov A.A."/>
            <person name="Bradshaw R.E."/>
            <person name="Ciuffetti L."/>
            <person name="Hamelin R.C."/>
            <person name="Kema G.H.J."/>
            <person name="Lawrence C."/>
            <person name="Scott J.A."/>
            <person name="Spatafora J.W."/>
            <person name="Turgeon B.G."/>
            <person name="de Wit P.J.G.M."/>
            <person name="Zhong S."/>
            <person name="Goodwin S.B."/>
            <person name="Grigoriev I.V."/>
        </authorList>
    </citation>
    <scope>NUCLEOTIDE SEQUENCE [LARGE SCALE GENOMIC DNA]</scope>
    <source>
        <strain evidence="2">ND90Pr / ATCC 201652</strain>
    </source>
</reference>
<evidence type="ECO:0000313" key="2">
    <source>
        <dbReference type="Proteomes" id="UP000016934"/>
    </source>
</evidence>
<proteinExistence type="predicted"/>
<dbReference type="AlphaFoldDB" id="M2STC7"/>
<gene>
    <name evidence="1" type="ORF">COCSADRAFT_241827</name>
</gene>